<dbReference type="Proteomes" id="UP000787322">
    <property type="component" value="Unassembled WGS sequence"/>
</dbReference>
<proteinExistence type="predicted"/>
<dbReference type="EMBL" id="JABZGU010000053">
    <property type="protein sequence ID" value="MBF4802813.1"/>
    <property type="molecule type" value="Genomic_DNA"/>
</dbReference>
<reference evidence="2" key="1">
    <citation type="submission" date="2020-04" db="EMBL/GenBank/DDBJ databases">
        <title>Deep metagenomics examines the oral microbiome during advanced dental caries in children, revealing novel taxa and co-occurrences with host molecules.</title>
        <authorList>
            <person name="Baker J.L."/>
            <person name="Morton J.T."/>
            <person name="Dinis M."/>
            <person name="Alvarez R."/>
            <person name="Tran N.C."/>
            <person name="Knight R."/>
            <person name="Edlund A."/>
        </authorList>
    </citation>
    <scope>NUCLEOTIDE SEQUENCE</scope>
    <source>
        <strain evidence="2">JCVI_3_bin.11</strain>
    </source>
</reference>
<dbReference type="Pfam" id="PF13472">
    <property type="entry name" value="Lipase_GDSL_2"/>
    <property type="match status" value="1"/>
</dbReference>
<accession>A0A9D5X892</accession>
<feature type="domain" description="SGNH hydrolase-type esterase" evidence="1">
    <location>
        <begin position="186"/>
        <end position="343"/>
    </location>
</feature>
<dbReference type="SUPFAM" id="SSF52266">
    <property type="entry name" value="SGNH hydrolase"/>
    <property type="match status" value="1"/>
</dbReference>
<evidence type="ECO:0000259" key="1">
    <source>
        <dbReference type="Pfam" id="PF13472"/>
    </source>
</evidence>
<comment type="caution">
    <text evidence="2">The sequence shown here is derived from an EMBL/GenBank/DDBJ whole genome shotgun (WGS) entry which is preliminary data.</text>
</comment>
<name>A0A9D5X892_9ACTN</name>
<gene>
    <name evidence="2" type="ORF">HXK24_03185</name>
</gene>
<keyword evidence="2" id="KW-0378">Hydrolase</keyword>
<dbReference type="CDD" id="cd00229">
    <property type="entry name" value="SGNH_hydrolase"/>
    <property type="match status" value="1"/>
</dbReference>
<dbReference type="InterPro" id="IPR051532">
    <property type="entry name" value="Ester_Hydrolysis_Enzymes"/>
</dbReference>
<dbReference type="AlphaFoldDB" id="A0A9D5X892"/>
<dbReference type="InterPro" id="IPR036514">
    <property type="entry name" value="SGNH_hydro_sf"/>
</dbReference>
<dbReference type="PANTHER" id="PTHR30383">
    <property type="entry name" value="THIOESTERASE 1/PROTEASE 1/LYSOPHOSPHOLIPASE L1"/>
    <property type="match status" value="1"/>
</dbReference>
<dbReference type="Gene3D" id="2.60.120.260">
    <property type="entry name" value="Galactose-binding domain-like"/>
    <property type="match status" value="1"/>
</dbReference>
<evidence type="ECO:0000313" key="3">
    <source>
        <dbReference type="Proteomes" id="UP000787322"/>
    </source>
</evidence>
<evidence type="ECO:0000313" key="2">
    <source>
        <dbReference type="EMBL" id="MBF4802813.1"/>
    </source>
</evidence>
<dbReference type="InterPro" id="IPR013830">
    <property type="entry name" value="SGNH_hydro"/>
</dbReference>
<dbReference type="GO" id="GO:0016787">
    <property type="term" value="F:hydrolase activity"/>
    <property type="evidence" value="ECO:0007669"/>
    <property type="project" value="UniProtKB-KW"/>
</dbReference>
<organism evidence="2 3">
    <name type="scientific">Lancefieldella parvula</name>
    <dbReference type="NCBI Taxonomy" id="1382"/>
    <lineage>
        <taxon>Bacteria</taxon>
        <taxon>Bacillati</taxon>
        <taxon>Actinomycetota</taxon>
        <taxon>Coriobacteriia</taxon>
        <taxon>Coriobacteriales</taxon>
        <taxon>Atopobiaceae</taxon>
        <taxon>Lancefieldella</taxon>
    </lineage>
</organism>
<sequence>MEVGEWSISSPASKFLLGAPWSEKLAHGWVHPLRISSNQFRVIGSCSSWHPGLFKQMAACTSDIQVAFTTDSSEVVLDLNIDELPKGSSSVLQLLKATYFRKLSSVFVTVDGKPYKNFSLNDAGEQTLSIHLETETSEDDLVRLPGFNDTHHVSVYLPCLQSASVKNLRGNGTFFSSDEPKKKLVVFGDSIAQGFVVERPDKTWPRCLAKRMKLEVVNQGIGGQVYQPGSYAFIEDASLVVVALGANYRYEKCSKSQVTYDIQNSLWQISQMYADTRVVALTPTPYFEDAYPTHPYSCYAEVPQIIGEVAGKFGLQCISGEKLLPQEKKYFADDVHPNSKGAALLAKNLFEALKQPAQDSLF</sequence>
<dbReference type="Gene3D" id="3.40.50.1110">
    <property type="entry name" value="SGNH hydrolase"/>
    <property type="match status" value="1"/>
</dbReference>
<protein>
    <submittedName>
        <fullName evidence="2">SGNH/GDSL hydrolase family protein</fullName>
    </submittedName>
</protein>